<dbReference type="InterPro" id="IPR013976">
    <property type="entry name" value="HDOD"/>
</dbReference>
<dbReference type="SMART" id="SM00052">
    <property type="entry name" value="EAL"/>
    <property type="match status" value="1"/>
</dbReference>
<dbReference type="SUPFAM" id="SSF109604">
    <property type="entry name" value="HD-domain/PDEase-like"/>
    <property type="match status" value="1"/>
</dbReference>
<feature type="domain" description="HDOD" evidence="1">
    <location>
        <begin position="225"/>
        <end position="411"/>
    </location>
</feature>
<dbReference type="Gene3D" id="3.20.20.450">
    <property type="entry name" value="EAL domain"/>
    <property type="match status" value="1"/>
</dbReference>
<keyword evidence="3" id="KW-1185">Reference proteome</keyword>
<dbReference type="InterPro" id="IPR035919">
    <property type="entry name" value="EAL_sf"/>
</dbReference>
<organism evidence="2 3">
    <name type="scientific">Pseudorhodoferax aquiterrae</name>
    <dbReference type="NCBI Taxonomy" id="747304"/>
    <lineage>
        <taxon>Bacteria</taxon>
        <taxon>Pseudomonadati</taxon>
        <taxon>Pseudomonadota</taxon>
        <taxon>Betaproteobacteria</taxon>
        <taxon>Burkholderiales</taxon>
        <taxon>Comamonadaceae</taxon>
    </lineage>
</organism>
<dbReference type="InterPro" id="IPR052340">
    <property type="entry name" value="RNase_Y/CdgJ"/>
</dbReference>
<dbReference type="PANTHER" id="PTHR33525">
    <property type="match status" value="1"/>
</dbReference>
<dbReference type="PIRSF" id="PIRSF003180">
    <property type="entry name" value="DiGMPpdiest_YuxH"/>
    <property type="match status" value="1"/>
</dbReference>
<comment type="caution">
    <text evidence="2">The sequence shown here is derived from an EMBL/GenBank/DDBJ whole genome shotgun (WGS) entry which is preliminary data.</text>
</comment>
<dbReference type="SUPFAM" id="SSF141868">
    <property type="entry name" value="EAL domain-like"/>
    <property type="match status" value="1"/>
</dbReference>
<gene>
    <name evidence="2" type="ORF">GCM10007320_22140</name>
</gene>
<dbReference type="Pfam" id="PF08668">
    <property type="entry name" value="HDOD"/>
    <property type="match status" value="1"/>
</dbReference>
<reference evidence="3" key="1">
    <citation type="journal article" date="2019" name="Int. J. Syst. Evol. Microbiol.">
        <title>The Global Catalogue of Microorganisms (GCM) 10K type strain sequencing project: providing services to taxonomists for standard genome sequencing and annotation.</title>
        <authorList>
            <consortium name="The Broad Institute Genomics Platform"/>
            <consortium name="The Broad Institute Genome Sequencing Center for Infectious Disease"/>
            <person name="Wu L."/>
            <person name="Ma J."/>
        </authorList>
    </citation>
    <scope>NUCLEOTIDE SEQUENCE [LARGE SCALE GENOMIC DNA]</scope>
    <source>
        <strain evidence="3">KCTC 23314</strain>
    </source>
</reference>
<dbReference type="PANTHER" id="PTHR33525:SF4">
    <property type="entry name" value="CYCLIC DI-GMP PHOSPHODIESTERASE CDGJ"/>
    <property type="match status" value="1"/>
</dbReference>
<dbReference type="Proteomes" id="UP000626210">
    <property type="component" value="Unassembled WGS sequence"/>
</dbReference>
<dbReference type="PROSITE" id="PS51833">
    <property type="entry name" value="HDOD"/>
    <property type="match status" value="1"/>
</dbReference>
<proteinExistence type="predicted"/>
<dbReference type="Gene3D" id="1.10.3210.10">
    <property type="entry name" value="Hypothetical protein af1432"/>
    <property type="match status" value="1"/>
</dbReference>
<evidence type="ECO:0000313" key="3">
    <source>
        <dbReference type="Proteomes" id="UP000626210"/>
    </source>
</evidence>
<evidence type="ECO:0000313" key="2">
    <source>
        <dbReference type="EMBL" id="GHC80448.1"/>
    </source>
</evidence>
<dbReference type="InterPro" id="IPR001633">
    <property type="entry name" value="EAL_dom"/>
</dbReference>
<name>A0ABQ3G197_9BURK</name>
<dbReference type="InterPro" id="IPR014408">
    <property type="entry name" value="dGMP_Pdiesterase_EAL/HD-GYP"/>
</dbReference>
<dbReference type="EMBL" id="BMYK01000005">
    <property type="protein sequence ID" value="GHC80448.1"/>
    <property type="molecule type" value="Genomic_DNA"/>
</dbReference>
<protein>
    <submittedName>
        <fullName evidence="2">Diguanylate phosphodiesterase</fullName>
    </submittedName>
</protein>
<evidence type="ECO:0000259" key="1">
    <source>
        <dbReference type="PROSITE" id="PS51833"/>
    </source>
</evidence>
<sequence>MKRSALEFAKTPFWLNRHAPMTVADTASMLIARQPIVDKRRAVFGYELFDRSHPADAHAPAHDVALVFSALAHTGSEALVGQFAIFVNSTHNSLAGGHLDLVQPERLVLEIEGIAGDAPAEIEAHSHALHGLRKRGFRLAFSQQVLEPAYASWQPLADFIKLDLADIDPMQLPKLIQAALTRTGARLIAEKTETAAQYEQLVGYGVELFQGYWFAKPDLIKTRLLAPSQANVIQLINLVRNQASTDEIEQVLKKDAMLGFNLMRLINSSGFGLTREITSFRQAVMLLGLKKLFRWAALLLTTAAAGAASPVVGSTAVVRGRLMELLAAESMSPEECDAAFVVGVFSLLDTMLGMPMEQAVGLLTLQPPIVDALLHGNGPYADLLALAQACETGDAEAFRRATAALHLTERQVSLAHLDALAWADALVE</sequence>
<accession>A0ABQ3G197</accession>